<feature type="repeat" description="TPR" evidence="1">
    <location>
        <begin position="427"/>
        <end position="460"/>
    </location>
</feature>
<dbReference type="Pfam" id="PF13424">
    <property type="entry name" value="TPR_12"/>
    <property type="match status" value="2"/>
</dbReference>
<dbReference type="Pfam" id="PF13374">
    <property type="entry name" value="TPR_10"/>
    <property type="match status" value="1"/>
</dbReference>
<dbReference type="InterPro" id="IPR011990">
    <property type="entry name" value="TPR-like_helical_dom_sf"/>
</dbReference>
<feature type="repeat" description="TPR" evidence="1">
    <location>
        <begin position="383"/>
        <end position="416"/>
    </location>
</feature>
<feature type="repeat" description="TPR" evidence="1">
    <location>
        <begin position="339"/>
        <end position="372"/>
    </location>
</feature>
<protein>
    <submittedName>
        <fullName evidence="2">Uncharacterized protein</fullName>
    </submittedName>
</protein>
<gene>
    <name evidence="2" type="ORF">BRAFLDRAFT_73943</name>
</gene>
<dbReference type="PANTHER" id="PTHR19959:SF119">
    <property type="entry name" value="FUNGAL LIPASE-LIKE DOMAIN-CONTAINING PROTEIN"/>
    <property type="match status" value="1"/>
</dbReference>
<dbReference type="Gene3D" id="1.25.40.10">
    <property type="entry name" value="Tetratricopeptide repeat domain"/>
    <property type="match status" value="3"/>
</dbReference>
<sequence length="620" mass="70235">MAIKSLNGPKDNWFYDSVTPRGFAFDGAMPHACKTPLGRGKSCQLIHTPNKMITVLIDDLLSHLKAGYHLSSILGNVCLITGEQALVDEYKALWTQQFQRTGRNISELQAFTILGEEANELTFEIKELKASLFDVKKEIYRFSTLAISIWALLSNVQPTTIWETIQKLHKNGVINSENAHHLMVMVSISAELRLRAYINNRGQLETLSALPSMSSAKGVFRLSSSKQLMRYYYTARPLRSFILIHADYRTLVKEPPTLYDNSSKLQADVYTDLCEYKKAREFREKALEFEQSKHGESTAHPDIAEALMKLADACGNLAECKTAVSYYSQSLQMRRSIYAISLNNLGAAWSNLGDHRKAINYYEQSLQMKRRIYGEGIAHPDIAISLNNLGDSWSDLGDHRKAINYYEQSLQMKRRIYGEGIAHPDIAISLNNLGDSWSELGEHRKAISYHEQALQMRRSIYGESTAHPDIASSLSNLGTNWCNLGEHRKAISYYEQELQMRRSIYGEGTANPDVAKSLNNFGTACFYLGNHRKAISYMEQSLQMRRSIYGECTAHRDIAISLNNLGVSWDSLGDDRKAISYFDQSLQMMRSIYGEDPENPDIAKLVTIMRRNSLKMSTSN</sequence>
<dbReference type="SMART" id="SM00028">
    <property type="entry name" value="TPR"/>
    <property type="match status" value="8"/>
</dbReference>
<proteinExistence type="predicted"/>
<keyword evidence="1" id="KW-0802">TPR repeat</keyword>
<dbReference type="AlphaFoldDB" id="C3Y4S5"/>
<feature type="repeat" description="TPR" evidence="1">
    <location>
        <begin position="471"/>
        <end position="504"/>
    </location>
</feature>
<name>C3Y4S5_BRAFL</name>
<dbReference type="InterPro" id="IPR019734">
    <property type="entry name" value="TPR_rpt"/>
</dbReference>
<dbReference type="eggNOG" id="KOG1840">
    <property type="taxonomic scope" value="Eukaryota"/>
</dbReference>
<dbReference type="EMBL" id="GG666486">
    <property type="protein sequence ID" value="EEN64732.1"/>
    <property type="molecule type" value="Genomic_DNA"/>
</dbReference>
<dbReference type="PROSITE" id="PS50005">
    <property type="entry name" value="TPR"/>
    <property type="match status" value="4"/>
</dbReference>
<evidence type="ECO:0000313" key="2">
    <source>
        <dbReference type="EMBL" id="EEN64732.1"/>
    </source>
</evidence>
<organism>
    <name type="scientific">Branchiostoma floridae</name>
    <name type="common">Florida lancelet</name>
    <name type="synonym">Amphioxus</name>
    <dbReference type="NCBI Taxonomy" id="7739"/>
    <lineage>
        <taxon>Eukaryota</taxon>
        <taxon>Metazoa</taxon>
        <taxon>Chordata</taxon>
        <taxon>Cephalochordata</taxon>
        <taxon>Leptocardii</taxon>
        <taxon>Amphioxiformes</taxon>
        <taxon>Branchiostomatidae</taxon>
        <taxon>Branchiostoma</taxon>
    </lineage>
</organism>
<accession>C3Y4S5</accession>
<dbReference type="PANTHER" id="PTHR19959">
    <property type="entry name" value="KINESIN LIGHT CHAIN"/>
    <property type="match status" value="1"/>
</dbReference>
<reference evidence="2" key="1">
    <citation type="journal article" date="2008" name="Nature">
        <title>The amphioxus genome and the evolution of the chordate karyotype.</title>
        <authorList>
            <consortium name="US DOE Joint Genome Institute (JGI-PGF)"/>
            <person name="Putnam N.H."/>
            <person name="Butts T."/>
            <person name="Ferrier D.E.K."/>
            <person name="Furlong R.F."/>
            <person name="Hellsten U."/>
            <person name="Kawashima T."/>
            <person name="Robinson-Rechavi M."/>
            <person name="Shoguchi E."/>
            <person name="Terry A."/>
            <person name="Yu J.-K."/>
            <person name="Benito-Gutierrez E.L."/>
            <person name="Dubchak I."/>
            <person name="Garcia-Fernandez J."/>
            <person name="Gibson-Brown J.J."/>
            <person name="Grigoriev I.V."/>
            <person name="Horton A.C."/>
            <person name="de Jong P.J."/>
            <person name="Jurka J."/>
            <person name="Kapitonov V.V."/>
            <person name="Kohara Y."/>
            <person name="Kuroki Y."/>
            <person name="Lindquist E."/>
            <person name="Lucas S."/>
            <person name="Osoegawa K."/>
            <person name="Pennacchio L.A."/>
            <person name="Salamov A.A."/>
            <person name="Satou Y."/>
            <person name="Sauka-Spengler T."/>
            <person name="Schmutz J."/>
            <person name="Shin-I T."/>
            <person name="Toyoda A."/>
            <person name="Bronner-Fraser M."/>
            <person name="Fujiyama A."/>
            <person name="Holland L.Z."/>
            <person name="Holland P.W.H."/>
            <person name="Satoh N."/>
            <person name="Rokhsar D.S."/>
        </authorList>
    </citation>
    <scope>NUCLEOTIDE SEQUENCE [LARGE SCALE GENOMIC DNA]</scope>
    <source>
        <strain evidence="2">S238N-H82</strain>
        <tissue evidence="2">Testes</tissue>
    </source>
</reference>
<dbReference type="Pfam" id="PF13176">
    <property type="entry name" value="TPR_7"/>
    <property type="match status" value="1"/>
</dbReference>
<evidence type="ECO:0000256" key="1">
    <source>
        <dbReference type="PROSITE-ProRule" id="PRU00339"/>
    </source>
</evidence>
<dbReference type="SUPFAM" id="SSF48452">
    <property type="entry name" value="TPR-like"/>
    <property type="match status" value="1"/>
</dbReference>
<dbReference type="InParanoid" id="C3Y4S5"/>